<reference evidence="2" key="2">
    <citation type="submission" date="2021-04" db="EMBL/GenBank/DDBJ databases">
        <authorList>
            <person name="Gilroy R."/>
        </authorList>
    </citation>
    <scope>NUCLEOTIDE SEQUENCE</scope>
    <source>
        <strain evidence="2">ChiGjej1B1-1692</strain>
    </source>
</reference>
<name>A0A9D2NVG7_9FIRM</name>
<evidence type="ECO:0000313" key="3">
    <source>
        <dbReference type="Proteomes" id="UP000823894"/>
    </source>
</evidence>
<dbReference type="GO" id="GO:0003677">
    <property type="term" value="F:DNA binding"/>
    <property type="evidence" value="ECO:0007669"/>
    <property type="project" value="InterPro"/>
</dbReference>
<evidence type="ECO:0000259" key="1">
    <source>
        <dbReference type="PROSITE" id="PS51071"/>
    </source>
</evidence>
<accession>A0A9D2NVG7</accession>
<proteinExistence type="predicted"/>
<dbReference type="GO" id="GO:1901135">
    <property type="term" value="P:carbohydrate derivative metabolic process"/>
    <property type="evidence" value="ECO:0007669"/>
    <property type="project" value="InterPro"/>
</dbReference>
<dbReference type="InterPro" id="IPR000281">
    <property type="entry name" value="HTH_RpiR"/>
</dbReference>
<dbReference type="InterPro" id="IPR047640">
    <property type="entry name" value="RpiR-like"/>
</dbReference>
<dbReference type="Gene3D" id="1.10.10.10">
    <property type="entry name" value="Winged helix-like DNA-binding domain superfamily/Winged helix DNA-binding domain"/>
    <property type="match status" value="1"/>
</dbReference>
<dbReference type="SUPFAM" id="SSF53697">
    <property type="entry name" value="SIS domain"/>
    <property type="match status" value="1"/>
</dbReference>
<dbReference type="AlphaFoldDB" id="A0A9D2NVG7"/>
<dbReference type="Pfam" id="PF01380">
    <property type="entry name" value="SIS"/>
    <property type="match status" value="1"/>
</dbReference>
<protein>
    <submittedName>
        <fullName evidence="2">MurR/RpiR family transcriptional regulator</fullName>
    </submittedName>
</protein>
<sequence length="280" mass="31615">MTDIYFAKNDVHFTKTEKKLIDYIIASPQDFVRMSIGDVARCIGSSEPTVSRFARHCGYTDFKELKSAVLAHIAEENPPAGKLTSTLGSESSSTPEGFLHRQQYCIEKTLEFLEPHQLTQAADMILSADTVWIYAKGASISMAELLRFRLNRFGRRVMLLPAGSSELFEHMNFFTAKDLVILFGFQKTPREAAVILDHQKSVGYPCIFFTSRLYRSPDQENVLSLFVFRGEPSEYHSMAAPAALLDALVVMLGARLGEASSEQLDRLYKLKEHYKTEIPR</sequence>
<dbReference type="EMBL" id="DWWK01000047">
    <property type="protein sequence ID" value="HJC38183.1"/>
    <property type="molecule type" value="Genomic_DNA"/>
</dbReference>
<dbReference type="InterPro" id="IPR001347">
    <property type="entry name" value="SIS_dom"/>
</dbReference>
<dbReference type="InterPro" id="IPR009057">
    <property type="entry name" value="Homeodomain-like_sf"/>
</dbReference>
<dbReference type="Gene3D" id="3.40.50.10490">
    <property type="entry name" value="Glucose-6-phosphate isomerase like protein, domain 1"/>
    <property type="match status" value="1"/>
</dbReference>
<dbReference type="PROSITE" id="PS51071">
    <property type="entry name" value="HTH_RPIR"/>
    <property type="match status" value="1"/>
</dbReference>
<feature type="domain" description="HTH rpiR-type" evidence="1">
    <location>
        <begin position="1"/>
        <end position="76"/>
    </location>
</feature>
<comment type="caution">
    <text evidence="2">The sequence shown here is derived from an EMBL/GenBank/DDBJ whole genome shotgun (WGS) entry which is preliminary data.</text>
</comment>
<dbReference type="Pfam" id="PF01418">
    <property type="entry name" value="HTH_6"/>
    <property type="match status" value="1"/>
</dbReference>
<dbReference type="GO" id="GO:0003700">
    <property type="term" value="F:DNA-binding transcription factor activity"/>
    <property type="evidence" value="ECO:0007669"/>
    <property type="project" value="InterPro"/>
</dbReference>
<dbReference type="InterPro" id="IPR036388">
    <property type="entry name" value="WH-like_DNA-bd_sf"/>
</dbReference>
<gene>
    <name evidence="2" type="ORF">H9757_03835</name>
</gene>
<dbReference type="PANTHER" id="PTHR30514">
    <property type="entry name" value="GLUCOKINASE"/>
    <property type="match status" value="1"/>
</dbReference>
<organism evidence="2 3">
    <name type="scientific">Candidatus Mediterraneibacter faecigallinarum</name>
    <dbReference type="NCBI Taxonomy" id="2838669"/>
    <lineage>
        <taxon>Bacteria</taxon>
        <taxon>Bacillati</taxon>
        <taxon>Bacillota</taxon>
        <taxon>Clostridia</taxon>
        <taxon>Lachnospirales</taxon>
        <taxon>Lachnospiraceae</taxon>
        <taxon>Mediterraneibacter</taxon>
    </lineage>
</organism>
<dbReference type="Proteomes" id="UP000823894">
    <property type="component" value="Unassembled WGS sequence"/>
</dbReference>
<reference evidence="2" key="1">
    <citation type="journal article" date="2021" name="PeerJ">
        <title>Extensive microbial diversity within the chicken gut microbiome revealed by metagenomics and culture.</title>
        <authorList>
            <person name="Gilroy R."/>
            <person name="Ravi A."/>
            <person name="Getino M."/>
            <person name="Pursley I."/>
            <person name="Horton D.L."/>
            <person name="Alikhan N.F."/>
            <person name="Baker D."/>
            <person name="Gharbi K."/>
            <person name="Hall N."/>
            <person name="Watson M."/>
            <person name="Adriaenssens E.M."/>
            <person name="Foster-Nyarko E."/>
            <person name="Jarju S."/>
            <person name="Secka A."/>
            <person name="Antonio M."/>
            <person name="Oren A."/>
            <person name="Chaudhuri R.R."/>
            <person name="La Ragione R."/>
            <person name="Hildebrand F."/>
            <person name="Pallen M.J."/>
        </authorList>
    </citation>
    <scope>NUCLEOTIDE SEQUENCE</scope>
    <source>
        <strain evidence="2">ChiGjej1B1-1692</strain>
    </source>
</reference>
<evidence type="ECO:0000313" key="2">
    <source>
        <dbReference type="EMBL" id="HJC38183.1"/>
    </source>
</evidence>
<dbReference type="GO" id="GO:0097367">
    <property type="term" value="F:carbohydrate derivative binding"/>
    <property type="evidence" value="ECO:0007669"/>
    <property type="project" value="InterPro"/>
</dbReference>
<dbReference type="InterPro" id="IPR046348">
    <property type="entry name" value="SIS_dom_sf"/>
</dbReference>
<dbReference type="SUPFAM" id="SSF46689">
    <property type="entry name" value="Homeodomain-like"/>
    <property type="match status" value="1"/>
</dbReference>